<feature type="transmembrane region" description="Helical" evidence="1">
    <location>
        <begin position="276"/>
        <end position="296"/>
    </location>
</feature>
<feature type="transmembrane region" description="Helical" evidence="1">
    <location>
        <begin position="247"/>
        <end position="264"/>
    </location>
</feature>
<sequence>MLISDSRNAGGRRGGSDGPVKVDYIDAVRGWAILLVITCHVGGAFPELPTPVKHITNFGWHGVQMFFLASAVTLMMSWQGRHERYGTACKNFMIRRFLRIAPMYYTGALLYFVFDPPASGFDFSQLLIALSFINSWHPVWTPTVDDAWMVVPGGWSIGVEFTFYMLFPLVVLVITSARRALGALVVLIVLAILANVYGKIAFADYPPRAVSNFLYFWFPNQAPIFCCGILLFFLIKRGSGQAPLSPALTYGLIALSGLIYVVVAEVVRGTHYFNPFGVPPLALATLAFMIFILALAKGSPTLFSHGALRQLGTLSFSCYVLHFLVLETLPGLTAGLIDTQATGFAAIGMFALLWAATLGATVGAAFLAHRLIEQPGIALARRLTARGRRAKPVKALPEGVV</sequence>
<reference evidence="3 4" key="1">
    <citation type="journal article" date="2011" name="Stand. Genomic Sci.">
        <title>Complete genome sequence of Rhodospirillum rubrum type strain (S1).</title>
        <authorList>
            <person name="Munk A.C."/>
            <person name="Copeland A."/>
            <person name="Lucas S."/>
            <person name="Lapidus A."/>
            <person name="Del Rio T.G."/>
            <person name="Barry K."/>
            <person name="Detter J.C."/>
            <person name="Hammon N."/>
            <person name="Israni S."/>
            <person name="Pitluck S."/>
            <person name="Brettin T."/>
            <person name="Bruce D."/>
            <person name="Han C."/>
            <person name="Tapia R."/>
            <person name="Gilna P."/>
            <person name="Schmutz J."/>
            <person name="Larimer F."/>
            <person name="Land M."/>
            <person name="Kyrpides N.C."/>
            <person name="Mavromatis K."/>
            <person name="Richardson P."/>
            <person name="Rohde M."/>
            <person name="Goker M."/>
            <person name="Klenk H.P."/>
            <person name="Zhang Y."/>
            <person name="Roberts G.P."/>
            <person name="Reslewic S."/>
            <person name="Schwartz D.C."/>
        </authorList>
    </citation>
    <scope>NUCLEOTIDE SEQUENCE [LARGE SCALE GENOMIC DNA]</scope>
    <source>
        <strain evidence="4">ATCC 11170 / ATH 1.1.1 / DSM 467 / LMG 4362 / NCIMB 8255 / S1</strain>
    </source>
</reference>
<keyword evidence="1" id="KW-0472">Membrane</keyword>
<protein>
    <submittedName>
        <fullName evidence="3">Acyltransferase 3</fullName>
    </submittedName>
</protein>
<keyword evidence="3" id="KW-0012">Acyltransferase</keyword>
<evidence type="ECO:0000256" key="1">
    <source>
        <dbReference type="SAM" id="Phobius"/>
    </source>
</evidence>
<dbReference type="eggNOG" id="COG1835">
    <property type="taxonomic scope" value="Bacteria"/>
</dbReference>
<feature type="transmembrane region" description="Helical" evidence="1">
    <location>
        <begin position="214"/>
        <end position="235"/>
    </location>
</feature>
<accession>Q2RQG7</accession>
<dbReference type="Proteomes" id="UP000001929">
    <property type="component" value="Chromosome"/>
</dbReference>
<feature type="transmembrane region" description="Helical" evidence="1">
    <location>
        <begin position="181"/>
        <end position="202"/>
    </location>
</feature>
<dbReference type="EnsemblBacteria" id="ABC23628">
    <property type="protein sequence ID" value="ABC23628"/>
    <property type="gene ID" value="Rru_A2831"/>
</dbReference>
<feature type="transmembrane region" description="Helical" evidence="1">
    <location>
        <begin position="97"/>
        <end position="114"/>
    </location>
</feature>
<dbReference type="STRING" id="269796.Rru_A2831"/>
<gene>
    <name evidence="3" type="ordered locus">Rru_A2831</name>
</gene>
<feature type="transmembrane region" description="Helical" evidence="1">
    <location>
        <begin position="316"/>
        <end position="337"/>
    </location>
</feature>
<organism evidence="3 4">
    <name type="scientific">Rhodospirillum rubrum (strain ATCC 11170 / ATH 1.1.1 / DSM 467 / LMG 4362 / NCIMB 8255 / S1)</name>
    <dbReference type="NCBI Taxonomy" id="269796"/>
    <lineage>
        <taxon>Bacteria</taxon>
        <taxon>Pseudomonadati</taxon>
        <taxon>Pseudomonadota</taxon>
        <taxon>Alphaproteobacteria</taxon>
        <taxon>Rhodospirillales</taxon>
        <taxon>Rhodospirillaceae</taxon>
        <taxon>Rhodospirillum</taxon>
    </lineage>
</organism>
<evidence type="ECO:0000259" key="2">
    <source>
        <dbReference type="Pfam" id="PF01757"/>
    </source>
</evidence>
<dbReference type="EMBL" id="CP000230">
    <property type="protein sequence ID" value="ABC23628.1"/>
    <property type="molecule type" value="Genomic_DNA"/>
</dbReference>
<dbReference type="Pfam" id="PF01757">
    <property type="entry name" value="Acyl_transf_3"/>
    <property type="match status" value="1"/>
</dbReference>
<dbReference type="InterPro" id="IPR002656">
    <property type="entry name" value="Acyl_transf_3_dom"/>
</dbReference>
<keyword evidence="3" id="KW-0808">Transferase</keyword>
<keyword evidence="1" id="KW-0812">Transmembrane</keyword>
<dbReference type="AlphaFoldDB" id="Q2RQG7"/>
<dbReference type="RefSeq" id="WP_011390458.1">
    <property type="nucleotide sequence ID" value="NC_007643.1"/>
</dbReference>
<feature type="transmembrane region" description="Helical" evidence="1">
    <location>
        <begin position="58"/>
        <end position="76"/>
    </location>
</feature>
<feature type="domain" description="Acyltransferase 3" evidence="2">
    <location>
        <begin position="23"/>
        <end position="366"/>
    </location>
</feature>
<feature type="transmembrane region" description="Helical" evidence="1">
    <location>
        <begin position="155"/>
        <end position="174"/>
    </location>
</feature>
<evidence type="ECO:0000313" key="3">
    <source>
        <dbReference type="EMBL" id="ABC23628.1"/>
    </source>
</evidence>
<dbReference type="InterPro" id="IPR050879">
    <property type="entry name" value="Acyltransferase_3"/>
</dbReference>
<dbReference type="PATRIC" id="fig|269796.9.peg.2937"/>
<dbReference type="HOGENOM" id="CLU_005679_2_2_5"/>
<keyword evidence="4" id="KW-1185">Reference proteome</keyword>
<dbReference type="PANTHER" id="PTHR23028">
    <property type="entry name" value="ACETYLTRANSFERASE"/>
    <property type="match status" value="1"/>
</dbReference>
<name>Q2RQG7_RHORT</name>
<dbReference type="KEGG" id="rru:Rru_A2831"/>
<dbReference type="GO" id="GO:0016747">
    <property type="term" value="F:acyltransferase activity, transferring groups other than amino-acyl groups"/>
    <property type="evidence" value="ECO:0007669"/>
    <property type="project" value="InterPro"/>
</dbReference>
<keyword evidence="1" id="KW-1133">Transmembrane helix</keyword>
<feature type="transmembrane region" description="Helical" evidence="1">
    <location>
        <begin position="343"/>
        <end position="368"/>
    </location>
</feature>
<evidence type="ECO:0000313" key="4">
    <source>
        <dbReference type="Proteomes" id="UP000001929"/>
    </source>
</evidence>
<proteinExistence type="predicted"/>
<dbReference type="PhylomeDB" id="Q2RQG7"/>